<name>A0A371GF79_MUCPR</name>
<protein>
    <submittedName>
        <fullName evidence="1">Uncharacterized protein</fullName>
    </submittedName>
</protein>
<evidence type="ECO:0000313" key="1">
    <source>
        <dbReference type="EMBL" id="RDX89217.1"/>
    </source>
</evidence>
<sequence>MIGCSCGKQGYIGRDNPNLKKETNSGDQSLRPNQVYRGRSLLLMYNLDSKRRVLFFIDLVSRKSPCHSTLYRMSALEIVKLKRQLEKFGSTTLTSGEEGREYVVVCRLSSTRVVLQVLINKKSYTQDAKCEFWPKGHCPGKVNVVVNALGRKFSYEILPRALEIEAKIDYKLPYAVRQPN</sequence>
<accession>A0A371GF79</accession>
<proteinExistence type="predicted"/>
<gene>
    <name evidence="1" type="ORF">CR513_29084</name>
</gene>
<dbReference type="EMBL" id="QJKJ01005737">
    <property type="protein sequence ID" value="RDX89217.1"/>
    <property type="molecule type" value="Genomic_DNA"/>
</dbReference>
<organism evidence="1 2">
    <name type="scientific">Mucuna pruriens</name>
    <name type="common">Velvet bean</name>
    <name type="synonym">Dolichos pruriens</name>
    <dbReference type="NCBI Taxonomy" id="157652"/>
    <lineage>
        <taxon>Eukaryota</taxon>
        <taxon>Viridiplantae</taxon>
        <taxon>Streptophyta</taxon>
        <taxon>Embryophyta</taxon>
        <taxon>Tracheophyta</taxon>
        <taxon>Spermatophyta</taxon>
        <taxon>Magnoliopsida</taxon>
        <taxon>eudicotyledons</taxon>
        <taxon>Gunneridae</taxon>
        <taxon>Pentapetalae</taxon>
        <taxon>rosids</taxon>
        <taxon>fabids</taxon>
        <taxon>Fabales</taxon>
        <taxon>Fabaceae</taxon>
        <taxon>Papilionoideae</taxon>
        <taxon>50 kb inversion clade</taxon>
        <taxon>NPAAA clade</taxon>
        <taxon>indigoferoid/millettioid clade</taxon>
        <taxon>Phaseoleae</taxon>
        <taxon>Mucuna</taxon>
    </lineage>
</organism>
<reference evidence="1" key="1">
    <citation type="submission" date="2018-05" db="EMBL/GenBank/DDBJ databases">
        <title>Draft genome of Mucuna pruriens seed.</title>
        <authorList>
            <person name="Nnadi N.E."/>
            <person name="Vos R."/>
            <person name="Hasami M.H."/>
            <person name="Devisetty U.K."/>
            <person name="Aguiy J.C."/>
        </authorList>
    </citation>
    <scope>NUCLEOTIDE SEQUENCE [LARGE SCALE GENOMIC DNA]</scope>
    <source>
        <strain evidence="1">JCA_2017</strain>
    </source>
</reference>
<feature type="non-terminal residue" evidence="1">
    <location>
        <position position="1"/>
    </location>
</feature>
<keyword evidence="2" id="KW-1185">Reference proteome</keyword>
<comment type="caution">
    <text evidence="1">The sequence shown here is derived from an EMBL/GenBank/DDBJ whole genome shotgun (WGS) entry which is preliminary data.</text>
</comment>
<dbReference type="AlphaFoldDB" id="A0A371GF79"/>
<evidence type="ECO:0000313" key="2">
    <source>
        <dbReference type="Proteomes" id="UP000257109"/>
    </source>
</evidence>
<dbReference type="Proteomes" id="UP000257109">
    <property type="component" value="Unassembled WGS sequence"/>
</dbReference>